<dbReference type="InterPro" id="IPR011990">
    <property type="entry name" value="TPR-like_helical_dom_sf"/>
</dbReference>
<dbReference type="SUPFAM" id="SSF48452">
    <property type="entry name" value="TPR-like"/>
    <property type="match status" value="1"/>
</dbReference>
<comment type="caution">
    <text evidence="3">The sequence shown here is derived from an EMBL/GenBank/DDBJ whole genome shotgun (WGS) entry which is preliminary data.</text>
</comment>
<keyword evidence="1" id="KW-0201">Cytochrome c-type biogenesis</keyword>
<dbReference type="GO" id="GO:0017004">
    <property type="term" value="P:cytochrome complex assembly"/>
    <property type="evidence" value="ECO:0007669"/>
    <property type="project" value="UniProtKB-KW"/>
</dbReference>
<evidence type="ECO:0000313" key="4">
    <source>
        <dbReference type="Proteomes" id="UP001139293"/>
    </source>
</evidence>
<keyword evidence="2" id="KW-0472">Membrane</keyword>
<dbReference type="EMBL" id="JAKILB010000013">
    <property type="protein sequence ID" value="MCL1140289.1"/>
    <property type="molecule type" value="Genomic_DNA"/>
</dbReference>
<dbReference type="Proteomes" id="UP001139293">
    <property type="component" value="Unassembled WGS sequence"/>
</dbReference>
<feature type="transmembrane region" description="Helical" evidence="2">
    <location>
        <begin position="58"/>
        <end position="78"/>
    </location>
</feature>
<proteinExistence type="predicted"/>
<organism evidence="3 4">
    <name type="scientific">Shewanella pneumatophori</name>
    <dbReference type="NCBI Taxonomy" id="314092"/>
    <lineage>
        <taxon>Bacteria</taxon>
        <taxon>Pseudomonadati</taxon>
        <taxon>Pseudomonadota</taxon>
        <taxon>Gammaproteobacteria</taxon>
        <taxon>Alteromonadales</taxon>
        <taxon>Shewanellaceae</taxon>
        <taxon>Shewanella</taxon>
    </lineage>
</organism>
<keyword evidence="2" id="KW-1133">Transmembrane helix</keyword>
<dbReference type="PANTHER" id="PTHR47870">
    <property type="entry name" value="CYTOCHROME C-TYPE BIOGENESIS PROTEIN CCMH"/>
    <property type="match status" value="1"/>
</dbReference>
<evidence type="ECO:0000256" key="1">
    <source>
        <dbReference type="ARBA" id="ARBA00022748"/>
    </source>
</evidence>
<keyword evidence="2" id="KW-0812">Transmembrane</keyword>
<dbReference type="AlphaFoldDB" id="A0A9X1ZDK1"/>
<dbReference type="Pfam" id="PF14559">
    <property type="entry name" value="TPR_19"/>
    <property type="match status" value="1"/>
</dbReference>
<reference evidence="3" key="1">
    <citation type="submission" date="2022-01" db="EMBL/GenBank/DDBJ databases">
        <title>Whole genome-based taxonomy of the Shewanellaceae.</title>
        <authorList>
            <person name="Martin-Rodriguez A.J."/>
        </authorList>
    </citation>
    <scope>NUCLEOTIDE SEQUENCE</scope>
    <source>
        <strain evidence="3">KCTC 23973</strain>
    </source>
</reference>
<keyword evidence="4" id="KW-1185">Reference proteome</keyword>
<protein>
    <submittedName>
        <fullName evidence="3">Tetratricopeptide repeat protein</fullName>
    </submittedName>
</protein>
<sequence>MNTLLICISLILFCSLAFLFCHHYRYDNEVASLEKEVGHFFGSNISIDSNDTKQNNNYYFGSIGLFILSVSALLYLTIGSYEKLDSAQVDYNIDYLLVADINKGQKLAEDNPGDPVVLLGLAQSYIDGGLYNDALVTLEQLLAIDAQNTEALGLKATSMYYRDDRVMNMDTSLVIARALTLHHEELNTRLLLANDAYLNGDYQKAINNWEIVLTNKKQIFNRDAINYAINKSKGLLMQVKPAMAH</sequence>
<dbReference type="InterPro" id="IPR051263">
    <property type="entry name" value="C-type_cytochrome_biogenesis"/>
</dbReference>
<dbReference type="GO" id="GO:0005886">
    <property type="term" value="C:plasma membrane"/>
    <property type="evidence" value="ECO:0007669"/>
    <property type="project" value="TreeGrafter"/>
</dbReference>
<evidence type="ECO:0000256" key="2">
    <source>
        <dbReference type="SAM" id="Phobius"/>
    </source>
</evidence>
<accession>A0A9X1ZDK1</accession>
<dbReference type="Gene3D" id="1.25.40.10">
    <property type="entry name" value="Tetratricopeptide repeat domain"/>
    <property type="match status" value="1"/>
</dbReference>
<evidence type="ECO:0000313" key="3">
    <source>
        <dbReference type="EMBL" id="MCL1140289.1"/>
    </source>
</evidence>
<gene>
    <name evidence="3" type="ORF">L2740_17275</name>
</gene>
<name>A0A9X1ZDK1_9GAMM</name>
<dbReference type="PANTHER" id="PTHR47870:SF1">
    <property type="entry name" value="CYTOCHROME C-TYPE BIOGENESIS PROTEIN CCMH"/>
    <property type="match status" value="1"/>
</dbReference>
<dbReference type="RefSeq" id="WP_248951323.1">
    <property type="nucleotide sequence ID" value="NZ_JAKILB010000013.1"/>
</dbReference>